<feature type="region of interest" description="Disordered" evidence="1">
    <location>
        <begin position="93"/>
        <end position="113"/>
    </location>
</feature>
<keyword evidence="4" id="KW-1185">Reference proteome</keyword>
<evidence type="ECO:0000313" key="4">
    <source>
        <dbReference type="Proteomes" id="UP000838763"/>
    </source>
</evidence>
<dbReference type="OrthoDB" id="1894652at2759"/>
<proteinExistence type="predicted"/>
<feature type="compositionally biased region" description="Low complexity" evidence="1">
    <location>
        <begin position="99"/>
        <end position="113"/>
    </location>
</feature>
<feature type="chain" id="PRO_5040210316" evidence="2">
    <location>
        <begin position="19"/>
        <end position="113"/>
    </location>
</feature>
<protein>
    <submittedName>
        <fullName evidence="3">Uncharacterized protein</fullName>
    </submittedName>
</protein>
<dbReference type="Proteomes" id="UP000838763">
    <property type="component" value="Unassembled WGS sequence"/>
</dbReference>
<reference evidence="3" key="1">
    <citation type="submission" date="2022-11" db="EMBL/GenBank/DDBJ databases">
        <authorList>
            <person name="Scott C."/>
            <person name="Bruce N."/>
        </authorList>
    </citation>
    <scope>NUCLEOTIDE SEQUENCE</scope>
</reference>
<sequence length="113" mass="12085">MRVYALFSALCAATLASAELAKVYIQPITASSENQAPTFLADVQYHLADTSVSEVVNYEFPEIPEDAENVRVGLYDSAAQAWTSSSSLQSITLAKVTRRPSSSPSTRQAAPSA</sequence>
<evidence type="ECO:0000256" key="1">
    <source>
        <dbReference type="SAM" id="MobiDB-lite"/>
    </source>
</evidence>
<comment type="caution">
    <text evidence="3">The sequence shown here is derived from an EMBL/GenBank/DDBJ whole genome shotgun (WGS) entry which is preliminary data.</text>
</comment>
<organism evidence="3 4">
    <name type="scientific">Parascedosporium putredinis</name>
    <dbReference type="NCBI Taxonomy" id="1442378"/>
    <lineage>
        <taxon>Eukaryota</taxon>
        <taxon>Fungi</taxon>
        <taxon>Dikarya</taxon>
        <taxon>Ascomycota</taxon>
        <taxon>Pezizomycotina</taxon>
        <taxon>Sordariomycetes</taxon>
        <taxon>Hypocreomycetidae</taxon>
        <taxon>Microascales</taxon>
        <taxon>Microascaceae</taxon>
        <taxon>Parascedosporium</taxon>
    </lineage>
</organism>
<evidence type="ECO:0000256" key="2">
    <source>
        <dbReference type="SAM" id="SignalP"/>
    </source>
</evidence>
<keyword evidence="2" id="KW-0732">Signal</keyword>
<dbReference type="AlphaFoldDB" id="A0A9P1H751"/>
<name>A0A9P1H751_9PEZI</name>
<dbReference type="EMBL" id="CALLCH030000016">
    <property type="protein sequence ID" value="CAI4217247.1"/>
    <property type="molecule type" value="Genomic_DNA"/>
</dbReference>
<evidence type="ECO:0000313" key="3">
    <source>
        <dbReference type="EMBL" id="CAI4217247.1"/>
    </source>
</evidence>
<gene>
    <name evidence="3" type="ORF">PPNO1_LOCUS6863</name>
</gene>
<accession>A0A9P1H751</accession>
<feature type="signal peptide" evidence="2">
    <location>
        <begin position="1"/>
        <end position="18"/>
    </location>
</feature>